<dbReference type="CDD" id="cd04301">
    <property type="entry name" value="NAT_SF"/>
    <property type="match status" value="1"/>
</dbReference>
<evidence type="ECO:0000313" key="4">
    <source>
        <dbReference type="Proteomes" id="UP000004324"/>
    </source>
</evidence>
<comment type="subcellular location">
    <subcellularLocation>
        <location evidence="1">Cytoplasm</location>
    </subcellularLocation>
</comment>
<dbReference type="InterPro" id="IPR016181">
    <property type="entry name" value="Acyl_CoA_acyltransferase"/>
</dbReference>
<protein>
    <recommendedName>
        <fullName evidence="1">[Ribosomal protein bS18]-alanine N-acetyltransferase</fullName>
        <ecNumber evidence="1">2.3.1.266</ecNumber>
    </recommendedName>
</protein>
<comment type="function">
    <text evidence="1">Acetylates the N-terminal alanine of ribosomal protein bS18.</text>
</comment>
<dbReference type="SUPFAM" id="SSF55729">
    <property type="entry name" value="Acyl-CoA N-acyltransferases (Nat)"/>
    <property type="match status" value="1"/>
</dbReference>
<reference evidence="3 4" key="1">
    <citation type="journal article" date="2012" name="J. Bacteriol.">
        <title>Draft Genome Sequences for Two Metal-Reducing Pelosinus fermentans Strains Isolated from a Cr(VI)-Contaminated Site and for Type Strain R7.</title>
        <authorList>
            <person name="Brown S.D."/>
            <person name="Podar M."/>
            <person name="Klingeman D.M."/>
            <person name="Johnson C.M."/>
            <person name="Yang Z.K."/>
            <person name="Utturkar S.M."/>
            <person name="Land M.L."/>
            <person name="Mosher J.J."/>
            <person name="Hurt R.A.Jr."/>
            <person name="Phelps T.J."/>
            <person name="Palumbo A.V."/>
            <person name="Arkin A.P."/>
            <person name="Hazen T.C."/>
            <person name="Elias D.A."/>
        </authorList>
    </citation>
    <scope>NUCLEOTIDE SEQUENCE [LARGE SCALE GENOMIC DNA]</scope>
    <source>
        <strain evidence="3 4">B4</strain>
    </source>
</reference>
<evidence type="ECO:0000256" key="1">
    <source>
        <dbReference type="RuleBase" id="RU363094"/>
    </source>
</evidence>
<dbReference type="Gene3D" id="3.40.630.30">
    <property type="match status" value="1"/>
</dbReference>
<comment type="caution">
    <text evidence="3">The sequence shown here is derived from an EMBL/GenBank/DDBJ whole genome shotgun (WGS) entry which is preliminary data.</text>
</comment>
<dbReference type="PROSITE" id="PS51186">
    <property type="entry name" value="GNAT"/>
    <property type="match status" value="1"/>
</dbReference>
<keyword evidence="3" id="KW-0808">Transferase</keyword>
<gene>
    <name evidence="3" type="ORF">FB4_0223</name>
</gene>
<accession>I9B4B3</accession>
<comment type="catalytic activity">
    <reaction evidence="1">
        <text>N-terminal L-alanyl-[ribosomal protein bS18] + acetyl-CoA = N-terminal N(alpha)-acetyl-L-alanyl-[ribosomal protein bS18] + CoA + H(+)</text>
        <dbReference type="Rhea" id="RHEA:43756"/>
        <dbReference type="Rhea" id="RHEA-COMP:10676"/>
        <dbReference type="Rhea" id="RHEA-COMP:10677"/>
        <dbReference type="ChEBI" id="CHEBI:15378"/>
        <dbReference type="ChEBI" id="CHEBI:57287"/>
        <dbReference type="ChEBI" id="CHEBI:57288"/>
        <dbReference type="ChEBI" id="CHEBI:64718"/>
        <dbReference type="ChEBI" id="CHEBI:83683"/>
        <dbReference type="EC" id="2.3.1.266"/>
    </reaction>
</comment>
<dbReference type="OrthoDB" id="9794566at2"/>
<evidence type="ECO:0000259" key="2">
    <source>
        <dbReference type="PROSITE" id="PS51186"/>
    </source>
</evidence>
<dbReference type="AlphaFoldDB" id="I9B4B3"/>
<dbReference type="InterPro" id="IPR000182">
    <property type="entry name" value="GNAT_dom"/>
</dbReference>
<keyword evidence="4" id="KW-1185">Reference proteome</keyword>
<dbReference type="RefSeq" id="WP_007932115.1">
    <property type="nucleotide sequence ID" value="NZ_AKVJ01000011.1"/>
</dbReference>
<keyword evidence="1" id="KW-0963">Cytoplasm</keyword>
<dbReference type="PANTHER" id="PTHR43617">
    <property type="entry name" value="L-AMINO ACID N-ACETYLTRANSFERASE"/>
    <property type="match status" value="1"/>
</dbReference>
<proteinExistence type="inferred from homology"/>
<feature type="domain" description="N-acetyltransferase" evidence="2">
    <location>
        <begin position="4"/>
        <end position="148"/>
    </location>
</feature>
<dbReference type="NCBIfam" id="TIGR01575">
    <property type="entry name" value="rimI"/>
    <property type="match status" value="1"/>
</dbReference>
<organism evidence="3 4">
    <name type="scientific">Pelosinus fermentans B4</name>
    <dbReference type="NCBI Taxonomy" id="1149862"/>
    <lineage>
        <taxon>Bacteria</taxon>
        <taxon>Bacillati</taxon>
        <taxon>Bacillota</taxon>
        <taxon>Negativicutes</taxon>
        <taxon>Selenomonadales</taxon>
        <taxon>Sporomusaceae</taxon>
        <taxon>Pelosinus</taxon>
    </lineage>
</organism>
<dbReference type="InterPro" id="IPR050276">
    <property type="entry name" value="MshD_Acetyltransferase"/>
</dbReference>
<dbReference type="InterPro" id="IPR006464">
    <property type="entry name" value="AcTrfase_RimI/Ard1"/>
</dbReference>
<comment type="similarity">
    <text evidence="1">Belongs to the acetyltransferase family. RimI subfamily.</text>
</comment>
<dbReference type="Proteomes" id="UP000004324">
    <property type="component" value="Unassembled WGS sequence"/>
</dbReference>
<dbReference type="EC" id="2.3.1.266" evidence="1"/>
<sequence length="148" mass="16839">MTVMMVRRMNTLDIDGVLAVEQQSFTTPWSREGFVNEMNNELSYYLVMVEAGKIIGYAGMWLIVDEAHVTNVAVLPAYRGKKLGEKLMSALLEHAKNRGAVRMTLEVRASNTVAQGLYSKFGFTSQGRRRNYYTDTKEDALIMWCEKL</sequence>
<dbReference type="GO" id="GO:0008999">
    <property type="term" value="F:protein-N-terminal-alanine acetyltransferase activity"/>
    <property type="evidence" value="ECO:0007669"/>
    <property type="project" value="UniProtKB-EC"/>
</dbReference>
<dbReference type="Pfam" id="PF00583">
    <property type="entry name" value="Acetyltransf_1"/>
    <property type="match status" value="1"/>
</dbReference>
<dbReference type="PANTHER" id="PTHR43617:SF20">
    <property type="entry name" value="N-ALPHA-ACETYLTRANSFERASE RIMI"/>
    <property type="match status" value="1"/>
</dbReference>
<dbReference type="GO" id="GO:0005737">
    <property type="term" value="C:cytoplasm"/>
    <property type="evidence" value="ECO:0007669"/>
    <property type="project" value="UniProtKB-SubCell"/>
</dbReference>
<name>I9B4B3_9FIRM</name>
<dbReference type="PATRIC" id="fig|1149862.3.peg.1114"/>
<evidence type="ECO:0000313" key="3">
    <source>
        <dbReference type="EMBL" id="EIW19972.1"/>
    </source>
</evidence>
<dbReference type="EMBL" id="AKVJ01000011">
    <property type="protein sequence ID" value="EIW19972.1"/>
    <property type="molecule type" value="Genomic_DNA"/>
</dbReference>